<dbReference type="Proteomes" id="UP001201812">
    <property type="component" value="Unassembled WGS sequence"/>
</dbReference>
<accession>A0AAD4MKW4</accession>
<name>A0AAD4MKW4_9BILA</name>
<organism evidence="2 3">
    <name type="scientific">Ditylenchus destructor</name>
    <dbReference type="NCBI Taxonomy" id="166010"/>
    <lineage>
        <taxon>Eukaryota</taxon>
        <taxon>Metazoa</taxon>
        <taxon>Ecdysozoa</taxon>
        <taxon>Nematoda</taxon>
        <taxon>Chromadorea</taxon>
        <taxon>Rhabditida</taxon>
        <taxon>Tylenchina</taxon>
        <taxon>Tylenchomorpha</taxon>
        <taxon>Sphaerularioidea</taxon>
        <taxon>Anguinidae</taxon>
        <taxon>Anguininae</taxon>
        <taxon>Ditylenchus</taxon>
    </lineage>
</organism>
<feature type="transmembrane region" description="Helical" evidence="1">
    <location>
        <begin position="20"/>
        <end position="42"/>
    </location>
</feature>
<dbReference type="Pfam" id="PF10318">
    <property type="entry name" value="7TM_GPCR_Srh"/>
    <property type="match status" value="1"/>
</dbReference>
<comment type="caution">
    <text evidence="2">The sequence shown here is derived from an EMBL/GenBank/DDBJ whole genome shotgun (WGS) entry which is preliminary data.</text>
</comment>
<evidence type="ECO:0000256" key="1">
    <source>
        <dbReference type="SAM" id="Phobius"/>
    </source>
</evidence>
<evidence type="ECO:0000313" key="3">
    <source>
        <dbReference type="Proteomes" id="UP001201812"/>
    </source>
</evidence>
<sequence length="351" mass="39764">MDLNQNSTSSEPPNDYGLYVWLMRLNFILNTLISVLVIYLIFKHTPKAMKVYKWFLLNLSLCCYLLDAHLTVTFLPLPIFPVFGGCALGLMRPFGYMAPVIAWIIFIQLLCFTGAAISLALLYRLAAVHGRTDLFERKSVIFLCIVFQCCFGVPALISGLIMYLPEEQSMAYMQHNYPNLIPFYESHSCAVMMVSSAMLIRYLYITMPTVILASVLVNTPIILITRQLSKVKHTVSAKTYKMHKSLTVSLCFQFALVSSMLILSGVFCGIASIYQWKFAQTIFYVSFLFSTTHTAANGVITIAFVKAYRVAFFALLPRILRKRNMVPIEVGLEPMTSNVLFSRYTQGEVRN</sequence>
<dbReference type="AlphaFoldDB" id="A0AAD4MKW4"/>
<feature type="transmembrane region" description="Helical" evidence="1">
    <location>
        <begin position="100"/>
        <end position="127"/>
    </location>
</feature>
<dbReference type="EMBL" id="JAKKPZ010000256">
    <property type="protein sequence ID" value="KAI1697672.1"/>
    <property type="molecule type" value="Genomic_DNA"/>
</dbReference>
<feature type="transmembrane region" description="Helical" evidence="1">
    <location>
        <begin position="246"/>
        <end position="274"/>
    </location>
</feature>
<reference evidence="2" key="1">
    <citation type="submission" date="2022-01" db="EMBL/GenBank/DDBJ databases">
        <title>Genome Sequence Resource for Two Populations of Ditylenchus destructor, the Migratory Endoparasitic Phytonematode.</title>
        <authorList>
            <person name="Zhang H."/>
            <person name="Lin R."/>
            <person name="Xie B."/>
        </authorList>
    </citation>
    <scope>NUCLEOTIDE SEQUENCE</scope>
    <source>
        <strain evidence="2">BazhouSP</strain>
    </source>
</reference>
<dbReference type="SUPFAM" id="SSF81321">
    <property type="entry name" value="Family A G protein-coupled receptor-like"/>
    <property type="match status" value="1"/>
</dbReference>
<dbReference type="InterPro" id="IPR019422">
    <property type="entry name" value="7TM_GPCR_serpentine_rcpt_Srh"/>
</dbReference>
<feature type="transmembrane region" description="Helical" evidence="1">
    <location>
        <begin position="54"/>
        <end position="80"/>
    </location>
</feature>
<dbReference type="PANTHER" id="PTHR46891">
    <property type="entry name" value="SERPENTINE RECEPTOR, CLASS H-RELATED"/>
    <property type="match status" value="1"/>
</dbReference>
<proteinExistence type="predicted"/>
<keyword evidence="1" id="KW-0812">Transmembrane</keyword>
<feature type="transmembrane region" description="Helical" evidence="1">
    <location>
        <begin position="202"/>
        <end position="225"/>
    </location>
</feature>
<gene>
    <name evidence="2" type="ORF">DdX_18367</name>
</gene>
<keyword evidence="1" id="KW-1133">Transmembrane helix</keyword>
<keyword evidence="3" id="KW-1185">Reference proteome</keyword>
<protein>
    <submittedName>
        <fullName evidence="2">Serpentine type 7TM GPCR chemoreceptor srh domain-containing protein</fullName>
    </submittedName>
</protein>
<feature type="transmembrane region" description="Helical" evidence="1">
    <location>
        <begin position="139"/>
        <end position="164"/>
    </location>
</feature>
<keyword evidence="1" id="KW-0472">Membrane</keyword>
<evidence type="ECO:0000313" key="2">
    <source>
        <dbReference type="EMBL" id="KAI1697672.1"/>
    </source>
</evidence>